<keyword evidence="2" id="KW-0547">Nucleotide-binding</keyword>
<dbReference type="InterPro" id="IPR003439">
    <property type="entry name" value="ABC_transporter-like_ATP-bd"/>
</dbReference>
<evidence type="ECO:0000259" key="4">
    <source>
        <dbReference type="PROSITE" id="PS50893"/>
    </source>
</evidence>
<gene>
    <name evidence="5" type="ORF">GCM10023081_02940</name>
</gene>
<dbReference type="InterPro" id="IPR003593">
    <property type="entry name" value="AAA+_ATPase"/>
</dbReference>
<feature type="domain" description="ABC transporter" evidence="4">
    <location>
        <begin position="33"/>
        <end position="266"/>
    </location>
</feature>
<protein>
    <submittedName>
        <fullName evidence="5">ABC transporter ATP-binding protein</fullName>
    </submittedName>
</protein>
<dbReference type="PANTHER" id="PTHR42788">
    <property type="entry name" value="TAURINE IMPORT ATP-BINDING PROTEIN-RELATED"/>
    <property type="match status" value="1"/>
</dbReference>
<dbReference type="GO" id="GO:0005524">
    <property type="term" value="F:ATP binding"/>
    <property type="evidence" value="ECO:0007669"/>
    <property type="project" value="UniProtKB-KW"/>
</dbReference>
<dbReference type="InterPro" id="IPR050166">
    <property type="entry name" value="ABC_transporter_ATP-bind"/>
</dbReference>
<dbReference type="CDD" id="cd03293">
    <property type="entry name" value="ABC_NrtD_SsuB_transporters"/>
    <property type="match status" value="1"/>
</dbReference>
<dbReference type="PANTHER" id="PTHR42788:SF13">
    <property type="entry name" value="ALIPHATIC SULFONATES IMPORT ATP-BINDING PROTEIN SSUB"/>
    <property type="match status" value="1"/>
</dbReference>
<accession>A0ABP7BTN5</accession>
<dbReference type="PROSITE" id="PS50893">
    <property type="entry name" value="ABC_TRANSPORTER_2"/>
    <property type="match status" value="1"/>
</dbReference>
<keyword evidence="6" id="KW-1185">Reference proteome</keyword>
<evidence type="ECO:0000313" key="5">
    <source>
        <dbReference type="EMBL" id="GAA3667723.1"/>
    </source>
</evidence>
<dbReference type="Proteomes" id="UP001500752">
    <property type="component" value="Unassembled WGS sequence"/>
</dbReference>
<dbReference type="EMBL" id="BAABEO010000005">
    <property type="protein sequence ID" value="GAA3667723.1"/>
    <property type="molecule type" value="Genomic_DNA"/>
</dbReference>
<proteinExistence type="predicted"/>
<dbReference type="Pfam" id="PF00005">
    <property type="entry name" value="ABC_tran"/>
    <property type="match status" value="1"/>
</dbReference>
<dbReference type="SMART" id="SM00382">
    <property type="entry name" value="AAA"/>
    <property type="match status" value="1"/>
</dbReference>
<evidence type="ECO:0000313" key="6">
    <source>
        <dbReference type="Proteomes" id="UP001500752"/>
    </source>
</evidence>
<dbReference type="Gene3D" id="3.40.50.300">
    <property type="entry name" value="P-loop containing nucleotide triphosphate hydrolases"/>
    <property type="match status" value="1"/>
</dbReference>
<evidence type="ECO:0000256" key="3">
    <source>
        <dbReference type="ARBA" id="ARBA00022840"/>
    </source>
</evidence>
<dbReference type="SUPFAM" id="SSF52540">
    <property type="entry name" value="P-loop containing nucleoside triphosphate hydrolases"/>
    <property type="match status" value="1"/>
</dbReference>
<reference evidence="6" key="1">
    <citation type="journal article" date="2019" name="Int. J. Syst. Evol. Microbiol.">
        <title>The Global Catalogue of Microorganisms (GCM) 10K type strain sequencing project: providing services to taxonomists for standard genome sequencing and annotation.</title>
        <authorList>
            <consortium name="The Broad Institute Genomics Platform"/>
            <consortium name="The Broad Institute Genome Sequencing Center for Infectious Disease"/>
            <person name="Wu L."/>
            <person name="Ma J."/>
        </authorList>
    </citation>
    <scope>NUCLEOTIDE SEQUENCE [LARGE SCALE GENOMIC DNA]</scope>
    <source>
        <strain evidence="6">JCM 30742</strain>
    </source>
</reference>
<comment type="caution">
    <text evidence="5">The sequence shown here is derived from an EMBL/GenBank/DDBJ whole genome shotgun (WGS) entry which is preliminary data.</text>
</comment>
<dbReference type="InterPro" id="IPR017871">
    <property type="entry name" value="ABC_transporter-like_CS"/>
</dbReference>
<name>A0ABP7BTN5_9MICC</name>
<evidence type="ECO:0000256" key="2">
    <source>
        <dbReference type="ARBA" id="ARBA00022741"/>
    </source>
</evidence>
<evidence type="ECO:0000256" key="1">
    <source>
        <dbReference type="ARBA" id="ARBA00022448"/>
    </source>
</evidence>
<dbReference type="PROSITE" id="PS00211">
    <property type="entry name" value="ABC_TRANSPORTER_1"/>
    <property type="match status" value="1"/>
</dbReference>
<keyword evidence="1" id="KW-0813">Transport</keyword>
<sequence length="294" mass="32243">MQSDINETSGLAGGPAAETFGAGRVLAEGKAMLSVRNLKKVYQTDGGPVEAVRNLTFDLRAGELACLVGPSGSGKTTLLKCISGLMAPTEGEVLLDGAKVTGPPKKMAVVFQEYGRSLFPWMRVHENVELPLKNQGMAKTERNRLVDEALEAVGLSHVPMSYPWQLSGGMQQRVAIARAVAYQPEVLLMDEPFAAVDAQTRADLEDLIRTVWKKLGVTVLFVTHDIDESVYLGERVIILSSSPTVVQEDLVIDLPEERDQLNTRALPRFTELRHHVYEQIQLAKTGRRPADAIR</sequence>
<organism evidence="5 6">
    <name type="scientific">Arthrobacter ginkgonis</name>
    <dbReference type="NCBI Taxonomy" id="1630594"/>
    <lineage>
        <taxon>Bacteria</taxon>
        <taxon>Bacillati</taxon>
        <taxon>Actinomycetota</taxon>
        <taxon>Actinomycetes</taxon>
        <taxon>Micrococcales</taxon>
        <taxon>Micrococcaceae</taxon>
        <taxon>Arthrobacter</taxon>
    </lineage>
</organism>
<keyword evidence="3 5" id="KW-0067">ATP-binding</keyword>
<dbReference type="InterPro" id="IPR027417">
    <property type="entry name" value="P-loop_NTPase"/>
</dbReference>